<protein>
    <submittedName>
        <fullName evidence="5">TAP domain protein</fullName>
    </submittedName>
</protein>
<dbReference type="STRING" id="593907.Celgi_0315"/>
<evidence type="ECO:0000313" key="5">
    <source>
        <dbReference type="EMBL" id="AEI10837.1"/>
    </source>
</evidence>
<evidence type="ECO:0000313" key="6">
    <source>
        <dbReference type="Proteomes" id="UP000000485"/>
    </source>
</evidence>
<dbReference type="KEGG" id="cga:Celgi_0315"/>
<organism evidence="5 6">
    <name type="scientific">Cellulomonas gilvus (strain ATCC 13127 / NRRL B-14078)</name>
    <name type="common">Cellvibrio gilvus</name>
    <dbReference type="NCBI Taxonomy" id="593907"/>
    <lineage>
        <taxon>Bacteria</taxon>
        <taxon>Bacillati</taxon>
        <taxon>Actinomycetota</taxon>
        <taxon>Actinomycetes</taxon>
        <taxon>Micrococcales</taxon>
        <taxon>Cellulomonadaceae</taxon>
        <taxon>Cellulomonas</taxon>
    </lineage>
</organism>
<feature type="domain" description="Peptidase S33 tripeptidyl aminopeptidase-like C-terminal" evidence="4">
    <location>
        <begin position="424"/>
        <end position="524"/>
    </location>
</feature>
<dbReference type="AlphaFoldDB" id="F8A474"/>
<dbReference type="MEROPS" id="S33.006"/>
<dbReference type="SUPFAM" id="SSF53474">
    <property type="entry name" value="alpha/beta-Hydrolases"/>
    <property type="match status" value="1"/>
</dbReference>
<reference evidence="6" key="1">
    <citation type="submission" date="2011-04" db="EMBL/GenBank/DDBJ databases">
        <title>Complete sequence of Cellvibrio gilvus ATCC 13127.</title>
        <authorList>
            <person name="Lucas S."/>
            <person name="Han J."/>
            <person name="Lapidus A."/>
            <person name="Cheng J.-F."/>
            <person name="Goodwin L."/>
            <person name="Pitluck S."/>
            <person name="Peters L."/>
            <person name="Munk A."/>
            <person name="Detter J.C."/>
            <person name="Han C."/>
            <person name="Tapia R."/>
            <person name="Land M."/>
            <person name="Hauser L."/>
            <person name="Kyrpides N."/>
            <person name="Ivanova N."/>
            <person name="Ovchinnikova G."/>
            <person name="Pagani I."/>
            <person name="Mead D."/>
            <person name="Brumm P."/>
            <person name="Woyke T."/>
        </authorList>
    </citation>
    <scope>NUCLEOTIDE SEQUENCE [LARGE SCALE GENOMIC DNA]</scope>
    <source>
        <strain evidence="6">ATCC 13127 / NRRL B-14078</strain>
    </source>
</reference>
<proteinExistence type="inferred from homology"/>
<dbReference type="InterPro" id="IPR013595">
    <property type="entry name" value="Pept_S33_TAP-like_C"/>
</dbReference>
<keyword evidence="6" id="KW-1185">Reference proteome</keyword>
<dbReference type="EMBL" id="CP002665">
    <property type="protein sequence ID" value="AEI10837.1"/>
    <property type="molecule type" value="Genomic_DNA"/>
</dbReference>
<dbReference type="InterPro" id="IPR029058">
    <property type="entry name" value="AB_hydrolase_fold"/>
</dbReference>
<dbReference type="Gene3D" id="3.40.50.1820">
    <property type="entry name" value="alpha/beta hydrolase"/>
    <property type="match status" value="1"/>
</dbReference>
<comment type="similarity">
    <text evidence="1">Belongs to the peptidase S33 family.</text>
</comment>
<keyword evidence="3" id="KW-0378">Hydrolase</keyword>
<evidence type="ECO:0000256" key="1">
    <source>
        <dbReference type="ARBA" id="ARBA00010088"/>
    </source>
</evidence>
<evidence type="ECO:0000256" key="2">
    <source>
        <dbReference type="ARBA" id="ARBA00022729"/>
    </source>
</evidence>
<name>F8A474_CELGA</name>
<dbReference type="InterPro" id="IPR051601">
    <property type="entry name" value="Serine_prot/Carboxylest_S33"/>
</dbReference>
<dbReference type="GO" id="GO:0016787">
    <property type="term" value="F:hydrolase activity"/>
    <property type="evidence" value="ECO:0007669"/>
    <property type="project" value="UniProtKB-KW"/>
</dbReference>
<dbReference type="PANTHER" id="PTHR43248:SF29">
    <property type="entry name" value="TRIPEPTIDYL AMINOPEPTIDASE"/>
    <property type="match status" value="1"/>
</dbReference>
<dbReference type="Pfam" id="PF08386">
    <property type="entry name" value="Abhydrolase_4"/>
    <property type="match status" value="1"/>
</dbReference>
<evidence type="ECO:0000256" key="3">
    <source>
        <dbReference type="ARBA" id="ARBA00022801"/>
    </source>
</evidence>
<dbReference type="PANTHER" id="PTHR43248">
    <property type="entry name" value="2-SUCCINYL-6-HYDROXY-2,4-CYCLOHEXADIENE-1-CARBOXYLATE SYNTHASE"/>
    <property type="match status" value="1"/>
</dbReference>
<dbReference type="HOGENOM" id="CLU_013364_3_1_11"/>
<keyword evidence="2" id="KW-0732">Signal</keyword>
<gene>
    <name evidence="5" type="ordered locus">Celgi_0315</name>
</gene>
<accession>F8A474</accession>
<dbReference type="eggNOG" id="COG0596">
    <property type="taxonomic scope" value="Bacteria"/>
</dbReference>
<sequence>MERTGWHRCGGYRVRVPSPSRLLRPLGLLVVAALVVTGCSAPKHQASPRADATPDAQSAPEPGLARFYAQTLAWQECDQGECARLEVPLDYADLEAGSVELAVARQRATGGDRIGSLLLNPGGPGGSGVDFVEQAATTVSEDVQARYDLVGFDPRGVQASTPAVTCVPADELDELLAFDPDLTTDEGIAEAADMFGAFSQECLERTGPVFGHVDTISAARDMDVLRAVLGDEQLHYLGYSYGTQLGATYAGLFPERVGRVVLDGAVDPTLTAEEATAAQAVGFENALRAYVADCQGGSRCPLTGSVDDGMRQITALLDRAYESPLRTGTDRPLTRSLAFTGIAVTLYSQEYWTYLTSALTSALDGDGSILLTLSDAYYDRREDGSYGTNQTEAFWSIGCLDPRASADLADMRADAEAIMAAAPTVGEFFTFGGTRCAQWSVPEVGGLDDFSAAGAAPIVVIGTTNDPATPYEQAQALAKILDSGVLLTYEGEGHTAYGRSNDCIGDAVDGYLLDGEVPGDGTTC</sequence>
<evidence type="ECO:0000259" key="4">
    <source>
        <dbReference type="Pfam" id="PF08386"/>
    </source>
</evidence>
<dbReference type="Proteomes" id="UP000000485">
    <property type="component" value="Chromosome"/>
</dbReference>